<evidence type="ECO:0000256" key="1">
    <source>
        <dbReference type="SAM" id="Phobius"/>
    </source>
</evidence>
<keyword evidence="1" id="KW-1133">Transmembrane helix</keyword>
<dbReference type="RefSeq" id="WP_167955773.1">
    <property type="nucleotide sequence ID" value="NZ_JAATJE010000002.1"/>
</dbReference>
<dbReference type="EMBL" id="JAATJE010000002">
    <property type="protein sequence ID" value="NJC35148.1"/>
    <property type="molecule type" value="Genomic_DNA"/>
</dbReference>
<dbReference type="PANTHER" id="PTHR34473:SF3">
    <property type="entry name" value="TRANSMEMBRANE PROTEIN-RELATED"/>
    <property type="match status" value="1"/>
</dbReference>
<evidence type="ECO:0000259" key="2">
    <source>
        <dbReference type="Pfam" id="PF03703"/>
    </source>
</evidence>
<dbReference type="PANTHER" id="PTHR34473">
    <property type="entry name" value="UPF0699 TRANSMEMBRANE PROTEIN YDBS"/>
    <property type="match status" value="1"/>
</dbReference>
<feature type="transmembrane region" description="Helical" evidence="1">
    <location>
        <begin position="25"/>
        <end position="45"/>
    </location>
</feature>
<reference evidence="3 4" key="1">
    <citation type="submission" date="2020-03" db="EMBL/GenBank/DDBJ databases">
        <title>Genomic Encyclopedia of Type Strains, Phase IV (KMG-IV): sequencing the most valuable type-strain genomes for metagenomic binning, comparative biology and taxonomic classification.</title>
        <authorList>
            <person name="Goeker M."/>
        </authorList>
    </citation>
    <scope>NUCLEOTIDE SEQUENCE [LARGE SCALE GENOMIC DNA]</scope>
    <source>
        <strain evidence="3 4">DSM 27651</strain>
    </source>
</reference>
<protein>
    <recommendedName>
        <fullName evidence="2">YdbS-like PH domain-containing protein</fullName>
    </recommendedName>
</protein>
<name>A0ABX0XP32_9SPHN</name>
<feature type="domain" description="YdbS-like PH" evidence="2">
    <location>
        <begin position="78"/>
        <end position="155"/>
    </location>
</feature>
<dbReference type="Pfam" id="PF03703">
    <property type="entry name" value="bPH_2"/>
    <property type="match status" value="1"/>
</dbReference>
<comment type="caution">
    <text evidence="3">The sequence shown here is derived from an EMBL/GenBank/DDBJ whole genome shotgun (WGS) entry which is preliminary data.</text>
</comment>
<keyword evidence="4" id="KW-1185">Reference proteome</keyword>
<gene>
    <name evidence="3" type="ORF">GGR88_002662</name>
</gene>
<organism evidence="3 4">
    <name type="scientific">Sphingomonas jejuensis</name>
    <dbReference type="NCBI Taxonomy" id="904715"/>
    <lineage>
        <taxon>Bacteria</taxon>
        <taxon>Pseudomonadati</taxon>
        <taxon>Pseudomonadota</taxon>
        <taxon>Alphaproteobacteria</taxon>
        <taxon>Sphingomonadales</taxon>
        <taxon>Sphingomonadaceae</taxon>
        <taxon>Sphingomonas</taxon>
    </lineage>
</organism>
<keyword evidence="1" id="KW-0472">Membrane</keyword>
<keyword evidence="1" id="KW-0812">Transmembrane</keyword>
<sequence>MSAAETLAGEALDPLDPRYRTVLRLGSLVAALPLLVAAVVADAVLSSRFDFAFGAIASGIALLLISWVLVSPARRFNAWGYRLDGDELNVARGVLTRTHSIVPLQRVQHIDVGQGAIARRFGLAELVVHTAGTHGAAVTIPGLALPEAERLRDEIRLHIRREAE</sequence>
<dbReference type="Proteomes" id="UP000734218">
    <property type="component" value="Unassembled WGS sequence"/>
</dbReference>
<evidence type="ECO:0000313" key="3">
    <source>
        <dbReference type="EMBL" id="NJC35148.1"/>
    </source>
</evidence>
<evidence type="ECO:0000313" key="4">
    <source>
        <dbReference type="Proteomes" id="UP000734218"/>
    </source>
</evidence>
<feature type="transmembrane region" description="Helical" evidence="1">
    <location>
        <begin position="51"/>
        <end position="70"/>
    </location>
</feature>
<dbReference type="InterPro" id="IPR005182">
    <property type="entry name" value="YdbS-like_PH"/>
</dbReference>
<accession>A0ABX0XP32</accession>
<proteinExistence type="predicted"/>